<dbReference type="OrthoDB" id="9808602at2"/>
<dbReference type="Proteomes" id="UP000254649">
    <property type="component" value="Unassembled WGS sequence"/>
</dbReference>
<keyword evidence="11" id="KW-1185">Reference proteome</keyword>
<proteinExistence type="inferred from homology"/>
<dbReference type="GO" id="GO:0016780">
    <property type="term" value="F:phosphotransferase activity, for other substituted phosphate groups"/>
    <property type="evidence" value="ECO:0007669"/>
    <property type="project" value="TreeGrafter"/>
</dbReference>
<reference evidence="10 11" key="1">
    <citation type="submission" date="2018-06" db="EMBL/GenBank/DDBJ databases">
        <authorList>
            <consortium name="Pathogen Informatics"/>
            <person name="Doyle S."/>
        </authorList>
    </citation>
    <scope>NUCLEOTIDE SEQUENCE [LARGE SCALE GENOMIC DNA]</scope>
    <source>
        <strain evidence="10 11">NCTC10801</strain>
    </source>
</reference>
<feature type="transmembrane region" description="Helical" evidence="8">
    <location>
        <begin position="107"/>
        <end position="125"/>
    </location>
</feature>
<dbReference type="AlphaFoldDB" id="A0A380TSD5"/>
<evidence type="ECO:0000259" key="9">
    <source>
        <dbReference type="Pfam" id="PF02397"/>
    </source>
</evidence>
<keyword evidence="3" id="KW-1003">Cell membrane</keyword>
<feature type="domain" description="Bacterial sugar transferase" evidence="9">
    <location>
        <begin position="239"/>
        <end position="431"/>
    </location>
</feature>
<dbReference type="Pfam" id="PF02397">
    <property type="entry name" value="Bac_transf"/>
    <property type="match status" value="1"/>
</dbReference>
<evidence type="ECO:0000313" key="11">
    <source>
        <dbReference type="Proteomes" id="UP000254649"/>
    </source>
</evidence>
<accession>A0A380TSD5</accession>
<protein>
    <submittedName>
        <fullName evidence="10">Putative sugar transferase</fullName>
    </submittedName>
</protein>
<name>A0A380TSD5_9PAST</name>
<feature type="transmembrane region" description="Helical" evidence="8">
    <location>
        <begin position="77"/>
        <end position="95"/>
    </location>
</feature>
<comment type="subcellular location">
    <subcellularLocation>
        <location evidence="1">Cell membrane</location>
    </subcellularLocation>
</comment>
<evidence type="ECO:0000256" key="1">
    <source>
        <dbReference type="ARBA" id="ARBA00004236"/>
    </source>
</evidence>
<evidence type="ECO:0000256" key="4">
    <source>
        <dbReference type="ARBA" id="ARBA00022679"/>
    </source>
</evidence>
<evidence type="ECO:0000256" key="6">
    <source>
        <dbReference type="ARBA" id="ARBA00022989"/>
    </source>
</evidence>
<keyword evidence="5 8" id="KW-0812">Transmembrane</keyword>
<comment type="similarity">
    <text evidence="2">Belongs to the bacterial sugar transferase family.</text>
</comment>
<evidence type="ECO:0000256" key="5">
    <source>
        <dbReference type="ARBA" id="ARBA00022692"/>
    </source>
</evidence>
<keyword evidence="4 10" id="KW-0808">Transferase</keyword>
<gene>
    <name evidence="10" type="primary">wcaJ</name>
    <name evidence="10" type="ORF">NCTC10801_01275</name>
</gene>
<feature type="transmembrane region" description="Helical" evidence="8">
    <location>
        <begin position="241"/>
        <end position="265"/>
    </location>
</feature>
<dbReference type="EMBL" id="UFRQ01000003">
    <property type="protein sequence ID" value="SUT90700.1"/>
    <property type="molecule type" value="Genomic_DNA"/>
</dbReference>
<evidence type="ECO:0000313" key="10">
    <source>
        <dbReference type="EMBL" id="SUT90700.1"/>
    </source>
</evidence>
<feature type="transmembrane region" description="Helical" evidence="8">
    <location>
        <begin position="40"/>
        <end position="65"/>
    </location>
</feature>
<dbReference type="GO" id="GO:0005886">
    <property type="term" value="C:plasma membrane"/>
    <property type="evidence" value="ECO:0007669"/>
    <property type="project" value="UniProtKB-SubCell"/>
</dbReference>
<evidence type="ECO:0000256" key="2">
    <source>
        <dbReference type="ARBA" id="ARBA00006464"/>
    </source>
</evidence>
<evidence type="ECO:0000256" key="8">
    <source>
        <dbReference type="SAM" id="Phobius"/>
    </source>
</evidence>
<keyword evidence="6 8" id="KW-1133">Transmembrane helix</keyword>
<organism evidence="10 11">
    <name type="scientific">[Actinobacillus] rossii</name>
    <dbReference type="NCBI Taxonomy" id="123820"/>
    <lineage>
        <taxon>Bacteria</taxon>
        <taxon>Pseudomonadati</taxon>
        <taxon>Pseudomonadota</taxon>
        <taxon>Gammaproteobacteria</taxon>
        <taxon>Pasteurellales</taxon>
        <taxon>Pasteurellaceae</taxon>
    </lineage>
</organism>
<dbReference type="PANTHER" id="PTHR30576:SF4">
    <property type="entry name" value="UNDECAPRENYL-PHOSPHATE GALACTOSE PHOSPHOTRANSFERASE"/>
    <property type="match status" value="1"/>
</dbReference>
<evidence type="ECO:0000256" key="3">
    <source>
        <dbReference type="ARBA" id="ARBA00022475"/>
    </source>
</evidence>
<evidence type="ECO:0000256" key="7">
    <source>
        <dbReference type="ARBA" id="ARBA00023136"/>
    </source>
</evidence>
<dbReference type="InterPro" id="IPR003362">
    <property type="entry name" value="Bact_transf"/>
</dbReference>
<sequence>MNKVISTVALILTDVFAIFISIILAISLRKMLNLFWDVPVIGYSYVTFNAVYVTLILILAYFGIYTKRFDFWHESKLVVRSCFLSFVMLFAGLALGQNAEYYSRSTLVFIFIISAIVIPVLKLFIKTILFKLEIWQKPAKVISENDEFESELFNNCYLGYVKATGTEHKTLFIDSVNINKDKLNKIIEDNIKESREIIFTPVLSGYDFSQSYIYNIFNSRTNIFTLENKLLSKTNRCYKIFLDYILVISSMIFWIPVLCFIALWIKSEDPKGSIFFMQRRLGVNGKEFLCYKFRSMYSDQSFMGEWLEQHPEEKAYYDIYHKYMNDPRITRVGAFLRKTSLDELPQLLNVLRGEMSLIGPRPYMVIEKKDIGNKSPLVLGVKPGITGLWQVSGRSDVDFDSRVEMDVWYMKNWSLWNDIVILIKTFQSVLKRDGAY</sequence>
<keyword evidence="7 8" id="KW-0472">Membrane</keyword>
<feature type="transmembrane region" description="Helical" evidence="8">
    <location>
        <begin position="7"/>
        <end position="28"/>
    </location>
</feature>
<dbReference type="PANTHER" id="PTHR30576">
    <property type="entry name" value="COLANIC BIOSYNTHESIS UDP-GLUCOSE LIPID CARRIER TRANSFERASE"/>
    <property type="match status" value="1"/>
</dbReference>